<dbReference type="Proteomes" id="UP000290932">
    <property type="component" value="Unassembled WGS sequence"/>
</dbReference>
<keyword evidence="2" id="KW-1185">Reference proteome</keyword>
<dbReference type="Pfam" id="PF24336">
    <property type="entry name" value="DUF7504"/>
    <property type="match status" value="1"/>
</dbReference>
<comment type="caution">
    <text evidence="1">The sequence shown here is derived from an EMBL/GenBank/DDBJ whole genome shotgun (WGS) entry which is preliminary data.</text>
</comment>
<protein>
    <recommendedName>
        <fullName evidence="3">KaiC-like domain-containing protein</fullName>
    </recommendedName>
</protein>
<evidence type="ECO:0000313" key="1">
    <source>
        <dbReference type="EMBL" id="RXE57412.1"/>
    </source>
</evidence>
<name>A0A498H3A2_9EURY</name>
<accession>A0A498H3A2</accession>
<proteinExistence type="predicted"/>
<evidence type="ECO:0008006" key="3">
    <source>
        <dbReference type="Google" id="ProtNLM"/>
    </source>
</evidence>
<dbReference type="AlphaFoldDB" id="A0A498H3A2"/>
<evidence type="ECO:0000313" key="2">
    <source>
        <dbReference type="Proteomes" id="UP000290932"/>
    </source>
</evidence>
<reference evidence="1 2" key="1">
    <citation type="journal article" date="2015" name="Int. J. Syst. Evol. Microbiol.">
        <title>Methanoculleus taiwanensis sp. nov., a methanogen isolated from deep marine sediment at the deformation front area near Taiwan.</title>
        <authorList>
            <person name="Weng C.Y."/>
            <person name="Chen S.C."/>
            <person name="Lai M.C."/>
            <person name="Wu S.Y."/>
            <person name="Lin S."/>
            <person name="Yang T.F."/>
            <person name="Chen P.C."/>
        </authorList>
    </citation>
    <scope>NUCLEOTIDE SEQUENCE [LARGE SCALE GENOMIC DNA]</scope>
    <source>
        <strain evidence="1 2">CYW4</strain>
    </source>
</reference>
<gene>
    <name evidence="1" type="ORF">ABH15_00965</name>
</gene>
<sequence>MTFGSGESDERIFLILAAAERLKQKNADIIREVTGQGYMVIVITTNQPSAILRRTYMQNGIDLTKIYCIDAITKYALGSVPEGVEQTTFISNPANLTDMGIAVTEVLHARRDEKTCILFDSISTMLIYLPSVNISKFIHFVTNKLRLLDVSGIFLAVEEGLDPMMLSQLTTFVDRVIR</sequence>
<dbReference type="EMBL" id="LHQS01000001">
    <property type="protein sequence ID" value="RXE57412.1"/>
    <property type="molecule type" value="Genomic_DNA"/>
</dbReference>
<dbReference type="InterPro" id="IPR055927">
    <property type="entry name" value="DUF7504"/>
</dbReference>
<organism evidence="1 2">
    <name type="scientific">Methanoculleus taiwanensis</name>
    <dbReference type="NCBI Taxonomy" id="1550565"/>
    <lineage>
        <taxon>Archaea</taxon>
        <taxon>Methanobacteriati</taxon>
        <taxon>Methanobacteriota</taxon>
        <taxon>Stenosarchaea group</taxon>
        <taxon>Methanomicrobia</taxon>
        <taxon>Methanomicrobiales</taxon>
        <taxon>Methanomicrobiaceae</taxon>
        <taxon>Methanoculleus</taxon>
    </lineage>
</organism>